<protein>
    <submittedName>
        <fullName evidence="1">Uncharacterized protein</fullName>
    </submittedName>
</protein>
<organism evidence="1 2">
    <name type="scientific">Vibrio renipiscarius</name>
    <dbReference type="NCBI Taxonomy" id="1461322"/>
    <lineage>
        <taxon>Bacteria</taxon>
        <taxon>Pseudomonadati</taxon>
        <taxon>Pseudomonadota</taxon>
        <taxon>Gammaproteobacteria</taxon>
        <taxon>Vibrionales</taxon>
        <taxon>Vibrionaceae</taxon>
        <taxon>Vibrio</taxon>
    </lineage>
</organism>
<evidence type="ECO:0000313" key="2">
    <source>
        <dbReference type="Proteomes" id="UP000031672"/>
    </source>
</evidence>
<dbReference type="OrthoDB" id="7067108at2"/>
<name>A0A0C2N8U8_9VIBR</name>
<dbReference type="RefSeq" id="WP_040992010.1">
    <property type="nucleotide sequence ID" value="NZ_JTKH01000024.1"/>
</dbReference>
<gene>
    <name evidence="1" type="ORF">OJ16_14725</name>
</gene>
<proteinExistence type="predicted"/>
<accession>A0A0C2N8U8</accession>
<reference evidence="1 2" key="1">
    <citation type="submission" date="2014-11" db="EMBL/GenBank/DDBJ databases">
        <title>Draft Genome Sequence of Vibrio piscirenalis strains CECT 8603T and CECT 8604, two marine Gammaproteobacterium isolated from cultured gilthead sea bream (Sparus aurata).</title>
        <authorList>
            <person name="Arahal D.R."/>
            <person name="Rodrigo-Torres L."/>
            <person name="Lucena T."/>
            <person name="Pujalte M.J."/>
        </authorList>
    </citation>
    <scope>NUCLEOTIDE SEQUENCE [LARGE SCALE GENOMIC DNA]</scope>
    <source>
        <strain evidence="1 2">DCR 1-4-2</strain>
    </source>
</reference>
<evidence type="ECO:0000313" key="1">
    <source>
        <dbReference type="EMBL" id="KII76076.1"/>
    </source>
</evidence>
<dbReference type="AlphaFoldDB" id="A0A0C2N8U8"/>
<dbReference type="EMBL" id="JTKH01000024">
    <property type="protein sequence ID" value="KII76076.1"/>
    <property type="molecule type" value="Genomic_DNA"/>
</dbReference>
<keyword evidence="2" id="KW-1185">Reference proteome</keyword>
<sequence>MNNESYIDTDAEEYFTELEDIQFQALEMFKEFKAINLEPAALTLSQEIHQTEHPLKQLYQHGRADTNDLNLQISVAFSDCISIKELVKQISEKLVNPEMRVFNEAYEHIDTYGDNGTFKDMLYLYYDVMKLYKRTRRLLEQLDQTATARIEQIY</sequence>
<accession>A0A0C2NI14</accession>
<dbReference type="Proteomes" id="UP000031672">
    <property type="component" value="Unassembled WGS sequence"/>
</dbReference>
<comment type="caution">
    <text evidence="1">The sequence shown here is derived from an EMBL/GenBank/DDBJ whole genome shotgun (WGS) entry which is preliminary data.</text>
</comment>